<organism evidence="1 2">
    <name type="scientific">Ancylostoma caninum</name>
    <name type="common">Dog hookworm</name>
    <dbReference type="NCBI Taxonomy" id="29170"/>
    <lineage>
        <taxon>Eukaryota</taxon>
        <taxon>Metazoa</taxon>
        <taxon>Ecdysozoa</taxon>
        <taxon>Nematoda</taxon>
        <taxon>Chromadorea</taxon>
        <taxon>Rhabditida</taxon>
        <taxon>Rhabditina</taxon>
        <taxon>Rhabditomorpha</taxon>
        <taxon>Strongyloidea</taxon>
        <taxon>Ancylostomatidae</taxon>
        <taxon>Ancylostomatinae</taxon>
        <taxon>Ancylostoma</taxon>
    </lineage>
</organism>
<dbReference type="AlphaFoldDB" id="A0A368G4S7"/>
<dbReference type="Proteomes" id="UP000252519">
    <property type="component" value="Unassembled WGS sequence"/>
</dbReference>
<dbReference type="STRING" id="29170.A0A368G4S7"/>
<proteinExistence type="predicted"/>
<protein>
    <submittedName>
        <fullName evidence="1">Uncharacterized protein</fullName>
    </submittedName>
</protein>
<name>A0A368G4S7_ANCCA</name>
<accession>A0A368G4S7</accession>
<evidence type="ECO:0000313" key="1">
    <source>
        <dbReference type="EMBL" id="RCN37637.1"/>
    </source>
</evidence>
<keyword evidence="2" id="KW-1185">Reference proteome</keyword>
<reference evidence="1 2" key="1">
    <citation type="submission" date="2014-10" db="EMBL/GenBank/DDBJ databases">
        <title>Draft genome of the hookworm Ancylostoma caninum.</title>
        <authorList>
            <person name="Mitreva M."/>
        </authorList>
    </citation>
    <scope>NUCLEOTIDE SEQUENCE [LARGE SCALE GENOMIC DNA]</scope>
    <source>
        <strain evidence="1 2">Baltimore</strain>
    </source>
</reference>
<sequence length="92" mass="10982">MKFLFYFHAHGYSETIQTFDAEDYVTSLVRYPNCLGLQHDVLDHYYRPFHLRVREDKELTVIHEAGRCRGSLDNILEYLDSYVNSYKVEEIS</sequence>
<dbReference type="EMBL" id="JOJR01000454">
    <property type="protein sequence ID" value="RCN37637.1"/>
    <property type="molecule type" value="Genomic_DNA"/>
</dbReference>
<evidence type="ECO:0000313" key="2">
    <source>
        <dbReference type="Proteomes" id="UP000252519"/>
    </source>
</evidence>
<comment type="caution">
    <text evidence="1">The sequence shown here is derived from an EMBL/GenBank/DDBJ whole genome shotgun (WGS) entry which is preliminary data.</text>
</comment>
<gene>
    <name evidence="1" type="ORF">ANCCAN_16464</name>
</gene>